<reference evidence="3" key="1">
    <citation type="submission" date="2016-06" db="UniProtKB">
        <authorList>
            <consortium name="WormBaseParasite"/>
        </authorList>
    </citation>
    <scope>IDENTIFICATION</scope>
</reference>
<evidence type="ECO:0000313" key="2">
    <source>
        <dbReference type="Proteomes" id="UP000271098"/>
    </source>
</evidence>
<keyword evidence="2" id="KW-1185">Reference proteome</keyword>
<organism evidence="3">
    <name type="scientific">Gongylonema pulchrum</name>
    <dbReference type="NCBI Taxonomy" id="637853"/>
    <lineage>
        <taxon>Eukaryota</taxon>
        <taxon>Metazoa</taxon>
        <taxon>Ecdysozoa</taxon>
        <taxon>Nematoda</taxon>
        <taxon>Chromadorea</taxon>
        <taxon>Rhabditida</taxon>
        <taxon>Spirurina</taxon>
        <taxon>Spiruromorpha</taxon>
        <taxon>Spiruroidea</taxon>
        <taxon>Gongylonematidae</taxon>
        <taxon>Gongylonema</taxon>
    </lineage>
</organism>
<dbReference type="EMBL" id="UYRT01004906">
    <property type="protein sequence ID" value="VDK37493.1"/>
    <property type="molecule type" value="Genomic_DNA"/>
</dbReference>
<proteinExistence type="predicted"/>
<gene>
    <name evidence="1" type="ORF">GPUH_LOCUS3033</name>
</gene>
<sequence length="76" mass="8627">MELKRQIAKTVDNVWFQFLCKVCQADDYYIVLFNQKLPGRSIGVSLTSENLGSDLSEEDLPLPPNWAVEVTPEGIR</sequence>
<dbReference type="WBParaSite" id="GPUH_0000303801-mRNA-1">
    <property type="protein sequence ID" value="GPUH_0000303801-mRNA-1"/>
    <property type="gene ID" value="GPUH_0000303801"/>
</dbReference>
<reference evidence="1 2" key="2">
    <citation type="submission" date="2018-11" db="EMBL/GenBank/DDBJ databases">
        <authorList>
            <consortium name="Pathogen Informatics"/>
        </authorList>
    </citation>
    <scope>NUCLEOTIDE SEQUENCE [LARGE SCALE GENOMIC DNA]</scope>
</reference>
<protein>
    <submittedName>
        <fullName evidence="3">Phage tail protein</fullName>
    </submittedName>
</protein>
<dbReference type="Proteomes" id="UP000271098">
    <property type="component" value="Unassembled WGS sequence"/>
</dbReference>
<name>A0A183D2U2_9BILA</name>
<accession>A0A183D2U2</accession>
<evidence type="ECO:0000313" key="3">
    <source>
        <dbReference type="WBParaSite" id="GPUH_0000303801-mRNA-1"/>
    </source>
</evidence>
<dbReference type="AlphaFoldDB" id="A0A183D2U2"/>
<dbReference type="OrthoDB" id="5339429at2759"/>
<evidence type="ECO:0000313" key="1">
    <source>
        <dbReference type="EMBL" id="VDK37493.1"/>
    </source>
</evidence>